<evidence type="ECO:0000256" key="1">
    <source>
        <dbReference type="ARBA" id="ARBA00000185"/>
    </source>
</evidence>
<comment type="catalytic activity">
    <reaction evidence="1 12">
        <text>ATP-dependent breakage, passage and rejoining of double-stranded DNA.</text>
        <dbReference type="EC" id="5.6.2.2"/>
    </reaction>
</comment>
<evidence type="ECO:0000256" key="3">
    <source>
        <dbReference type="ARBA" id="ARBA00004123"/>
    </source>
</evidence>
<dbReference type="GO" id="GO:0042138">
    <property type="term" value="P:meiotic DNA double-strand break formation"/>
    <property type="evidence" value="ECO:0007669"/>
    <property type="project" value="InterPro"/>
</dbReference>
<evidence type="ECO:0000256" key="9">
    <source>
        <dbReference type="ARBA" id="ARBA00023125"/>
    </source>
</evidence>
<dbReference type="GO" id="GO:0000706">
    <property type="term" value="P:meiotic DNA double-strand break processing"/>
    <property type="evidence" value="ECO:0007669"/>
    <property type="project" value="TreeGrafter"/>
</dbReference>
<feature type="active site" description="O-(5'-phospho-DNA)-tyrosine intermediate" evidence="12">
    <location>
        <position position="146"/>
    </location>
</feature>
<comment type="caution">
    <text evidence="16">The sequence shown here is derived from an EMBL/GenBank/DDBJ whole genome shotgun (WGS) entry which is preliminary data.</text>
</comment>
<evidence type="ECO:0000256" key="13">
    <source>
        <dbReference type="SAM" id="MobiDB-lite"/>
    </source>
</evidence>
<evidence type="ECO:0000259" key="14">
    <source>
        <dbReference type="Pfam" id="PF04406"/>
    </source>
</evidence>
<dbReference type="PROSITE" id="PS52041">
    <property type="entry name" value="TOPO_IIB"/>
    <property type="match status" value="1"/>
</dbReference>
<dbReference type="GO" id="GO:0003677">
    <property type="term" value="F:DNA binding"/>
    <property type="evidence" value="ECO:0007669"/>
    <property type="project" value="UniProtKB-UniRule"/>
</dbReference>
<dbReference type="Gene3D" id="1.10.10.10">
    <property type="entry name" value="Winged helix-like DNA-binding domain superfamily/Winged helix DNA-binding domain"/>
    <property type="match status" value="1"/>
</dbReference>
<evidence type="ECO:0000256" key="6">
    <source>
        <dbReference type="ARBA" id="ARBA00022723"/>
    </source>
</evidence>
<evidence type="ECO:0000256" key="4">
    <source>
        <dbReference type="ARBA" id="ARBA00006559"/>
    </source>
</evidence>
<dbReference type="PRINTS" id="PR01551">
    <property type="entry name" value="SPO11HOMOLOG"/>
</dbReference>
<evidence type="ECO:0000256" key="12">
    <source>
        <dbReference type="PROSITE-ProRule" id="PRU01385"/>
    </source>
</evidence>
<evidence type="ECO:0000313" key="17">
    <source>
        <dbReference type="Proteomes" id="UP001140453"/>
    </source>
</evidence>
<comment type="subcellular location">
    <subcellularLocation>
        <location evidence="3">Nucleus</location>
    </subcellularLocation>
</comment>
<feature type="region of interest" description="Disordered" evidence="13">
    <location>
        <begin position="344"/>
        <end position="375"/>
    </location>
</feature>
<dbReference type="GO" id="GO:0007131">
    <property type="term" value="P:reciprocal meiotic recombination"/>
    <property type="evidence" value="ECO:0007669"/>
    <property type="project" value="TreeGrafter"/>
</dbReference>
<dbReference type="PANTHER" id="PTHR10848:SF0">
    <property type="entry name" value="MEIOTIC RECOMBINATION PROTEIN SPO11"/>
    <property type="match status" value="1"/>
</dbReference>
<dbReference type="AlphaFoldDB" id="A0A9W8YMI9"/>
<feature type="domain" description="Topoisomerase 6 subunit A/Spo11 TOPRIM" evidence="15">
    <location>
        <begin position="229"/>
        <end position="332"/>
    </location>
</feature>
<dbReference type="SUPFAM" id="SSF56726">
    <property type="entry name" value="DNA topoisomerase IV, alpha subunit"/>
    <property type="match status" value="1"/>
</dbReference>
<dbReference type="GO" id="GO:0000228">
    <property type="term" value="C:nuclear chromosome"/>
    <property type="evidence" value="ECO:0007669"/>
    <property type="project" value="TreeGrafter"/>
</dbReference>
<evidence type="ECO:0000256" key="2">
    <source>
        <dbReference type="ARBA" id="ARBA00001946"/>
    </source>
</evidence>
<protein>
    <recommendedName>
        <fullName evidence="5">DNA topoisomerase (ATP-hydrolyzing)</fullName>
        <ecNumber evidence="5">5.6.2.2</ecNumber>
    </recommendedName>
</protein>
<dbReference type="InterPro" id="IPR002815">
    <property type="entry name" value="Spo11/TopoVI_A"/>
</dbReference>
<feature type="compositionally biased region" description="Polar residues" evidence="13">
    <location>
        <begin position="366"/>
        <end position="375"/>
    </location>
</feature>
<feature type="domain" description="Spo11/DNA topoisomerase VI subunit A N-terminal" evidence="14">
    <location>
        <begin position="118"/>
        <end position="178"/>
    </location>
</feature>
<comment type="similarity">
    <text evidence="4 12">Belongs to the TOP6A family.</text>
</comment>
<feature type="region of interest" description="Disordered" evidence="13">
    <location>
        <begin position="1"/>
        <end position="50"/>
    </location>
</feature>
<keyword evidence="8 12" id="KW-0799">Topoisomerase</keyword>
<evidence type="ECO:0000256" key="5">
    <source>
        <dbReference type="ARBA" id="ARBA00012895"/>
    </source>
</evidence>
<dbReference type="PRINTS" id="PR01550">
    <property type="entry name" value="TOP6AFAMILY"/>
</dbReference>
<keyword evidence="6" id="KW-0479">Metal-binding</keyword>
<dbReference type="PANTHER" id="PTHR10848">
    <property type="entry name" value="MEIOTIC RECOMBINATION PROTEIN SPO11"/>
    <property type="match status" value="1"/>
</dbReference>
<gene>
    <name evidence="16" type="primary">SPO11</name>
    <name evidence="16" type="ORF">N0V93_006026</name>
</gene>
<dbReference type="GO" id="GO:0005524">
    <property type="term" value="F:ATP binding"/>
    <property type="evidence" value="ECO:0007669"/>
    <property type="project" value="InterPro"/>
</dbReference>
<comment type="cofactor">
    <cofactor evidence="2">
        <name>Mg(2+)</name>
        <dbReference type="ChEBI" id="CHEBI:18420"/>
    </cofactor>
</comment>
<name>A0A9W8YMI9_9PEZI</name>
<dbReference type="InterPro" id="IPR036078">
    <property type="entry name" value="Spo11/TopoVI_A_sf"/>
</dbReference>
<keyword evidence="17" id="KW-1185">Reference proteome</keyword>
<dbReference type="EMBL" id="JAPEVB010000004">
    <property type="protein sequence ID" value="KAJ4388568.1"/>
    <property type="molecule type" value="Genomic_DNA"/>
</dbReference>
<keyword evidence="9 12" id="KW-0238">DNA-binding</keyword>
<organism evidence="16 17">
    <name type="scientific">Gnomoniopsis smithogilvyi</name>
    <dbReference type="NCBI Taxonomy" id="1191159"/>
    <lineage>
        <taxon>Eukaryota</taxon>
        <taxon>Fungi</taxon>
        <taxon>Dikarya</taxon>
        <taxon>Ascomycota</taxon>
        <taxon>Pezizomycotina</taxon>
        <taxon>Sordariomycetes</taxon>
        <taxon>Sordariomycetidae</taxon>
        <taxon>Diaporthales</taxon>
        <taxon>Gnomoniaceae</taxon>
        <taxon>Gnomoniopsis</taxon>
    </lineage>
</organism>
<dbReference type="Gene3D" id="3.40.1360.10">
    <property type="match status" value="1"/>
</dbReference>
<sequence length="457" mass="50591">MSRMSRMSSTANRYERRLSSSSTISAMSTPSDNNFLENGRPDSSQSSQSSRVVNVLRSPLQNHSSLIIAKIEAIFASMVDVLAEEGEALSIPYRRRTSPQRPLGNLRFPGRNLAEASKFTQMVRIMELSLDALKFGRLITKRNIYYQNPELFKSQATVDLLVDDLACTLDIGRNGLNIVAASKGLIAGPLSLTMADGSVVSFASDHDNTDSIPPLGTIHQMDFANTRWILVIEKEATFRTLAACQYWRNCAHGQGIIVTGKGYADLATLEFLHLVHTLRPQIPFLCVVDCDPHGVDIMRTYKYGSKSLGHEACTRVPGLHWLGVRMDDIFVAANCVPSDLLDVQSPQRSDSQYSSSSLTGFSQTSRNQASPYSQSGAQRTALESLIQLTPSDRKTAQRIFQTIVGVGEAFELELDQEEAEQMREIQVMLMLNMKAEIQAIDNRGDLSSWLDEKMGIA</sequence>
<feature type="compositionally biased region" description="Polar residues" evidence="13">
    <location>
        <begin position="1"/>
        <end position="12"/>
    </location>
</feature>
<reference evidence="16" key="1">
    <citation type="submission" date="2022-10" db="EMBL/GenBank/DDBJ databases">
        <title>Tapping the CABI collections for fungal endophytes: first genome assemblies for Collariella, Neodidymelliopsis, Ascochyta clinopodiicola, Didymella pomorum, Didymosphaeria variabile, Neocosmospora piperis and Neocucurbitaria cava.</title>
        <authorList>
            <person name="Hill R."/>
        </authorList>
    </citation>
    <scope>NUCLEOTIDE SEQUENCE</scope>
    <source>
        <strain evidence="16">IMI 355082</strain>
    </source>
</reference>
<evidence type="ECO:0000256" key="8">
    <source>
        <dbReference type="ARBA" id="ARBA00023029"/>
    </source>
</evidence>
<dbReference type="InterPro" id="IPR013049">
    <property type="entry name" value="Spo11/TopoVI_A_N"/>
</dbReference>
<dbReference type="Pfam" id="PF04406">
    <property type="entry name" value="TP6A_N"/>
    <property type="match status" value="1"/>
</dbReference>
<keyword evidence="7" id="KW-0460">Magnesium</keyword>
<feature type="compositionally biased region" description="Low complexity" evidence="13">
    <location>
        <begin position="344"/>
        <end position="365"/>
    </location>
</feature>
<dbReference type="GO" id="GO:0003918">
    <property type="term" value="F:DNA topoisomerase type II (double strand cut, ATP-hydrolyzing) activity"/>
    <property type="evidence" value="ECO:0007669"/>
    <property type="project" value="UniProtKB-UniRule"/>
</dbReference>
<dbReference type="InterPro" id="IPR013048">
    <property type="entry name" value="Meiotic_Spo11"/>
</dbReference>
<dbReference type="CDD" id="cd00223">
    <property type="entry name" value="TOPRIM_TopoIIB_SPO"/>
    <property type="match status" value="1"/>
</dbReference>
<keyword evidence="10 12" id="KW-0413">Isomerase</keyword>
<dbReference type="InterPro" id="IPR036388">
    <property type="entry name" value="WH-like_DNA-bd_sf"/>
</dbReference>
<accession>A0A9W8YMI9</accession>
<dbReference type="Pfam" id="PF21180">
    <property type="entry name" value="TOP6A-Spo11_Toprim"/>
    <property type="match status" value="1"/>
</dbReference>
<dbReference type="GO" id="GO:0046872">
    <property type="term" value="F:metal ion binding"/>
    <property type="evidence" value="ECO:0007669"/>
    <property type="project" value="UniProtKB-KW"/>
</dbReference>
<keyword evidence="11" id="KW-0539">Nucleus</keyword>
<dbReference type="EC" id="5.6.2.2" evidence="5"/>
<evidence type="ECO:0000256" key="10">
    <source>
        <dbReference type="ARBA" id="ARBA00023235"/>
    </source>
</evidence>
<evidence type="ECO:0000259" key="15">
    <source>
        <dbReference type="Pfam" id="PF21180"/>
    </source>
</evidence>
<dbReference type="OrthoDB" id="5377392at2759"/>
<evidence type="ECO:0000313" key="16">
    <source>
        <dbReference type="EMBL" id="KAJ4388568.1"/>
    </source>
</evidence>
<proteinExistence type="inferred from homology"/>
<dbReference type="InterPro" id="IPR034136">
    <property type="entry name" value="TOPRIM_Topo6A/Spo11"/>
</dbReference>
<evidence type="ECO:0000256" key="11">
    <source>
        <dbReference type="ARBA" id="ARBA00023242"/>
    </source>
</evidence>
<evidence type="ECO:0000256" key="7">
    <source>
        <dbReference type="ARBA" id="ARBA00022842"/>
    </source>
</evidence>
<dbReference type="Proteomes" id="UP001140453">
    <property type="component" value="Unassembled WGS sequence"/>
</dbReference>
<feature type="compositionally biased region" description="Low complexity" evidence="13">
    <location>
        <begin position="19"/>
        <end position="31"/>
    </location>
</feature>